<evidence type="ECO:0000313" key="1">
    <source>
        <dbReference type="EMBL" id="MCY9185775.1"/>
    </source>
</evidence>
<accession>A0A9Q4ELA9</accession>
<dbReference type="EMBL" id="JALAWA010000008">
    <property type="protein sequence ID" value="MCY9185775.1"/>
    <property type="molecule type" value="Genomic_DNA"/>
</dbReference>
<sequence length="43" mass="4422">MKDVLELQQLNEGSDVEASKGKGGLLTLITTVVGTSTISNNCG</sequence>
<comment type="caution">
    <text evidence="1">The sequence shown here is derived from an EMBL/GenBank/DDBJ whole genome shotgun (WGS) entry which is preliminary data.</text>
</comment>
<proteinExistence type="predicted"/>
<name>A0A9Q4ELA9_9BACI</name>
<evidence type="ECO:0000313" key="2">
    <source>
        <dbReference type="Proteomes" id="UP001073053"/>
    </source>
</evidence>
<dbReference type="Proteomes" id="UP001073053">
    <property type="component" value="Unassembled WGS sequence"/>
</dbReference>
<dbReference type="NCBIfam" id="NF038154">
    <property type="entry name" value="lanthi_III_a"/>
    <property type="match status" value="1"/>
</dbReference>
<dbReference type="AlphaFoldDB" id="A0A9Q4ELA9"/>
<reference evidence="1" key="1">
    <citation type="submission" date="2022-02" db="EMBL/GenBank/DDBJ databases">
        <title>Crop Bioprotection Bacillus Genome Sequencing.</title>
        <authorList>
            <person name="Dunlap C."/>
        </authorList>
    </citation>
    <scope>NUCLEOTIDE SEQUENCE</scope>
    <source>
        <strain evidence="1">EC49O2N-C10</strain>
    </source>
</reference>
<dbReference type="RefSeq" id="WP_188323621.1">
    <property type="nucleotide sequence ID" value="NZ_CP054584.1"/>
</dbReference>
<protein>
    <submittedName>
        <fullName evidence="1">Class III lanthipeptide</fullName>
    </submittedName>
</protein>
<gene>
    <name evidence="1" type="ORF">MOF03_14150</name>
</gene>
<organism evidence="1 2">
    <name type="scientific">Bacillus halotolerans</name>
    <dbReference type="NCBI Taxonomy" id="260554"/>
    <lineage>
        <taxon>Bacteria</taxon>
        <taxon>Bacillati</taxon>
        <taxon>Bacillota</taxon>
        <taxon>Bacilli</taxon>
        <taxon>Bacillales</taxon>
        <taxon>Bacillaceae</taxon>
        <taxon>Bacillus</taxon>
    </lineage>
</organism>